<dbReference type="PANTHER" id="PTHR10458">
    <property type="entry name" value="PEPTIDE DEFORMYLASE"/>
    <property type="match status" value="1"/>
</dbReference>
<feature type="binding site" evidence="2">
    <location>
        <position position="146"/>
    </location>
    <ligand>
        <name>Fe cation</name>
        <dbReference type="ChEBI" id="CHEBI:24875"/>
    </ligand>
</feature>
<name>A0A3A4QWF2_9BACT</name>
<dbReference type="EMBL" id="QZJZ01000069">
    <property type="protein sequence ID" value="RJP58255.1"/>
    <property type="molecule type" value="Genomic_DNA"/>
</dbReference>
<dbReference type="EC" id="3.5.1.88" evidence="2"/>
<comment type="similarity">
    <text evidence="1 2">Belongs to the polypeptide deformylase family.</text>
</comment>
<dbReference type="CDD" id="cd00487">
    <property type="entry name" value="Pep_deformylase"/>
    <property type="match status" value="1"/>
</dbReference>
<dbReference type="InterPro" id="IPR023635">
    <property type="entry name" value="Peptide_deformylase"/>
</dbReference>
<dbReference type="Proteomes" id="UP000266426">
    <property type="component" value="Unassembled WGS sequence"/>
</dbReference>
<dbReference type="GO" id="GO:0006412">
    <property type="term" value="P:translation"/>
    <property type="evidence" value="ECO:0007669"/>
    <property type="project" value="UniProtKB-UniRule"/>
</dbReference>
<gene>
    <name evidence="2 3" type="primary">def</name>
    <name evidence="3" type="ORF">C4541_08395</name>
</gene>
<evidence type="ECO:0000256" key="2">
    <source>
        <dbReference type="HAMAP-Rule" id="MF_00163"/>
    </source>
</evidence>
<accession>A0A3A4QWF2</accession>
<dbReference type="PANTHER" id="PTHR10458:SF22">
    <property type="entry name" value="PEPTIDE DEFORMYLASE"/>
    <property type="match status" value="1"/>
</dbReference>
<feature type="binding site" evidence="2">
    <location>
        <position position="100"/>
    </location>
    <ligand>
        <name>Fe cation</name>
        <dbReference type="ChEBI" id="CHEBI:24875"/>
    </ligand>
</feature>
<dbReference type="AlphaFoldDB" id="A0A3A4QWF2"/>
<protein>
    <recommendedName>
        <fullName evidence="2">Peptide deformylase</fullName>
        <shortName evidence="2">PDF</shortName>
        <ecNumber evidence="2">3.5.1.88</ecNumber>
    </recommendedName>
    <alternativeName>
        <fullName evidence="2">Polypeptide deformylase</fullName>
    </alternativeName>
</protein>
<evidence type="ECO:0000313" key="3">
    <source>
        <dbReference type="EMBL" id="RJP58255.1"/>
    </source>
</evidence>
<dbReference type="HAMAP" id="MF_00163">
    <property type="entry name" value="Pep_deformylase"/>
    <property type="match status" value="1"/>
</dbReference>
<comment type="caution">
    <text evidence="3">The sequence shown here is derived from an EMBL/GenBank/DDBJ whole genome shotgun (WGS) entry which is preliminary data.</text>
</comment>
<dbReference type="NCBIfam" id="TIGR00079">
    <property type="entry name" value="pept_deformyl"/>
    <property type="match status" value="1"/>
</dbReference>
<dbReference type="InterPro" id="IPR036821">
    <property type="entry name" value="Peptide_deformylase_sf"/>
</dbReference>
<dbReference type="NCBIfam" id="NF001159">
    <property type="entry name" value="PRK00150.1-3"/>
    <property type="match status" value="1"/>
</dbReference>
<evidence type="ECO:0000313" key="4">
    <source>
        <dbReference type="Proteomes" id="UP000266426"/>
    </source>
</evidence>
<dbReference type="GO" id="GO:0042586">
    <property type="term" value="F:peptide deformylase activity"/>
    <property type="evidence" value="ECO:0007669"/>
    <property type="project" value="UniProtKB-UniRule"/>
</dbReference>
<keyword evidence="2" id="KW-0479">Metal-binding</keyword>
<dbReference type="SUPFAM" id="SSF56420">
    <property type="entry name" value="Peptide deformylase"/>
    <property type="match status" value="1"/>
</dbReference>
<comment type="catalytic activity">
    <reaction evidence="2">
        <text>N-terminal N-formyl-L-methionyl-[peptide] + H2O = N-terminal L-methionyl-[peptide] + formate</text>
        <dbReference type="Rhea" id="RHEA:24420"/>
        <dbReference type="Rhea" id="RHEA-COMP:10639"/>
        <dbReference type="Rhea" id="RHEA-COMP:10640"/>
        <dbReference type="ChEBI" id="CHEBI:15377"/>
        <dbReference type="ChEBI" id="CHEBI:15740"/>
        <dbReference type="ChEBI" id="CHEBI:49298"/>
        <dbReference type="ChEBI" id="CHEBI:64731"/>
        <dbReference type="EC" id="3.5.1.88"/>
    </reaction>
</comment>
<dbReference type="Pfam" id="PF01327">
    <property type="entry name" value="Pep_deformylase"/>
    <property type="match status" value="1"/>
</dbReference>
<comment type="function">
    <text evidence="2">Removes the formyl group from the N-terminal Met of newly synthesized proteins. Requires at least a dipeptide for an efficient rate of reaction. N-terminal L-methionine is a prerequisite for activity but the enzyme has broad specificity at other positions.</text>
</comment>
<organism evidence="3 4">
    <name type="scientific">Candidatus Auribacter fodinae</name>
    <dbReference type="NCBI Taxonomy" id="2093366"/>
    <lineage>
        <taxon>Bacteria</taxon>
        <taxon>Pseudomonadati</taxon>
        <taxon>Candidatus Auribacterota</taxon>
        <taxon>Candidatus Auribacteria</taxon>
        <taxon>Candidatus Auribacterales</taxon>
        <taxon>Candidatus Auribacteraceae</taxon>
        <taxon>Candidatus Auribacter</taxon>
    </lineage>
</organism>
<feature type="active site" evidence="2">
    <location>
        <position position="143"/>
    </location>
</feature>
<keyword evidence="2" id="KW-0408">Iron</keyword>
<keyword evidence="2 3" id="KW-0378">Hydrolase</keyword>
<keyword evidence="2" id="KW-0648">Protein biosynthesis</keyword>
<dbReference type="PIRSF" id="PIRSF004749">
    <property type="entry name" value="Pep_def"/>
    <property type="match status" value="1"/>
</dbReference>
<reference evidence="3 4" key="1">
    <citation type="journal article" date="2017" name="ISME J.">
        <title>Energy and carbon metabolisms in a deep terrestrial subsurface fluid microbial community.</title>
        <authorList>
            <person name="Momper L."/>
            <person name="Jungbluth S.P."/>
            <person name="Lee M.D."/>
            <person name="Amend J.P."/>
        </authorList>
    </citation>
    <scope>NUCLEOTIDE SEQUENCE [LARGE SCALE GENOMIC DNA]</scope>
    <source>
        <strain evidence="3">SURF_26</strain>
    </source>
</reference>
<sequence length="174" mass="19743">MAVLPVLVYPDKRLKIPSVPLEQNEPGWEQMLSGLIDTFERAPGCVGISAPQVGWHKRVIVVDASRSSRVSPDSVNHGMMVCINPEIVCTSGKLRFREGCLSVPDFTGNVYRSKKITVRYLDRSFNEQVIETQGFEAVIFQHEIDHLDGILFLDRVRSLKRDVFKRQTYLPPSE</sequence>
<dbReference type="Gene3D" id="3.90.45.10">
    <property type="entry name" value="Peptide deformylase"/>
    <property type="match status" value="1"/>
</dbReference>
<comment type="cofactor">
    <cofactor evidence="2">
        <name>Fe(2+)</name>
        <dbReference type="ChEBI" id="CHEBI:29033"/>
    </cofactor>
    <text evidence="2">Binds 1 Fe(2+) ion.</text>
</comment>
<evidence type="ECO:0000256" key="1">
    <source>
        <dbReference type="ARBA" id="ARBA00010759"/>
    </source>
</evidence>
<dbReference type="GO" id="GO:0046872">
    <property type="term" value="F:metal ion binding"/>
    <property type="evidence" value="ECO:0007669"/>
    <property type="project" value="UniProtKB-KW"/>
</dbReference>
<proteinExistence type="inferred from homology"/>
<dbReference type="PRINTS" id="PR01576">
    <property type="entry name" value="PDEFORMYLASE"/>
</dbReference>
<feature type="binding site" evidence="2">
    <location>
        <position position="142"/>
    </location>
    <ligand>
        <name>Fe cation</name>
        <dbReference type="ChEBI" id="CHEBI:24875"/>
    </ligand>
</feature>